<dbReference type="AlphaFoldDB" id="A0A433QDY2"/>
<evidence type="ECO:0000259" key="1">
    <source>
        <dbReference type="Pfam" id="PF17667"/>
    </source>
</evidence>
<sequence>MGKIAKPTIIEGRDLSGKATDMRIREWDETLIQLTSYVREVFGAQYTCELVIEIILCGNSMHVWQFDRAGGIGNSEIRRAFSWSSSTSGGVSSSSRGCLEVDAHAQFRRLSVRARYGCGDGCITLRLWSTRFWSWSINTGSVIHT</sequence>
<evidence type="ECO:0000313" key="3">
    <source>
        <dbReference type="Proteomes" id="UP000274822"/>
    </source>
</evidence>
<name>A0A433QDY2_9FUNG</name>
<dbReference type="EMBL" id="RBNJ01007410">
    <property type="protein sequence ID" value="RUS27967.1"/>
    <property type="molecule type" value="Genomic_DNA"/>
</dbReference>
<feature type="domain" description="Fungal-type protein kinase" evidence="1">
    <location>
        <begin position="26"/>
        <end position="77"/>
    </location>
</feature>
<comment type="caution">
    <text evidence="2">The sequence shown here is derived from an EMBL/GenBank/DDBJ whole genome shotgun (WGS) entry which is preliminary data.</text>
</comment>
<proteinExistence type="predicted"/>
<gene>
    <name evidence="2" type="ORF">BC938DRAFT_482510</name>
</gene>
<accession>A0A433QDY2</accession>
<evidence type="ECO:0000313" key="2">
    <source>
        <dbReference type="EMBL" id="RUS27967.1"/>
    </source>
</evidence>
<protein>
    <recommendedName>
        <fullName evidence="1">Fungal-type protein kinase domain-containing protein</fullName>
    </recommendedName>
</protein>
<reference evidence="2 3" key="1">
    <citation type="journal article" date="2018" name="New Phytol.">
        <title>Phylogenomics of Endogonaceae and evolution of mycorrhizas within Mucoromycota.</title>
        <authorList>
            <person name="Chang Y."/>
            <person name="Desiro A."/>
            <person name="Na H."/>
            <person name="Sandor L."/>
            <person name="Lipzen A."/>
            <person name="Clum A."/>
            <person name="Barry K."/>
            <person name="Grigoriev I.V."/>
            <person name="Martin F.M."/>
            <person name="Stajich J.E."/>
            <person name="Smith M.E."/>
            <person name="Bonito G."/>
            <person name="Spatafora J.W."/>
        </authorList>
    </citation>
    <scope>NUCLEOTIDE SEQUENCE [LARGE SCALE GENOMIC DNA]</scope>
    <source>
        <strain evidence="2 3">AD002</strain>
    </source>
</reference>
<organism evidence="2 3">
    <name type="scientific">Jimgerdemannia flammicorona</name>
    <dbReference type="NCBI Taxonomy" id="994334"/>
    <lineage>
        <taxon>Eukaryota</taxon>
        <taxon>Fungi</taxon>
        <taxon>Fungi incertae sedis</taxon>
        <taxon>Mucoromycota</taxon>
        <taxon>Mucoromycotina</taxon>
        <taxon>Endogonomycetes</taxon>
        <taxon>Endogonales</taxon>
        <taxon>Endogonaceae</taxon>
        <taxon>Jimgerdemannia</taxon>
    </lineage>
</organism>
<dbReference type="Pfam" id="PF17667">
    <property type="entry name" value="Pkinase_fungal"/>
    <property type="match status" value="1"/>
</dbReference>
<dbReference type="InterPro" id="IPR040976">
    <property type="entry name" value="Pkinase_fungal"/>
</dbReference>
<dbReference type="Proteomes" id="UP000274822">
    <property type="component" value="Unassembled WGS sequence"/>
</dbReference>
<keyword evidence="3" id="KW-1185">Reference proteome</keyword>